<protein>
    <submittedName>
        <fullName evidence="1">Uncharacterized protein</fullName>
    </submittedName>
</protein>
<sequence length="86" mass="10114">MTSKSKRRLTDEEFAKVASEVYIDGKRYWEEEQKEEDTTVDRNKRHLIQIKNPRTGRYVKIDKNIGKILSEKRTKGPYKGILKVSG</sequence>
<gene>
    <name evidence="1" type="ORF">S01H1_12157</name>
</gene>
<accession>X0T8I4</accession>
<dbReference type="EMBL" id="BARS01006223">
    <property type="protein sequence ID" value="GAF84477.1"/>
    <property type="molecule type" value="Genomic_DNA"/>
</dbReference>
<organism evidence="1">
    <name type="scientific">marine sediment metagenome</name>
    <dbReference type="NCBI Taxonomy" id="412755"/>
    <lineage>
        <taxon>unclassified sequences</taxon>
        <taxon>metagenomes</taxon>
        <taxon>ecological metagenomes</taxon>
    </lineage>
</organism>
<name>X0T8I4_9ZZZZ</name>
<comment type="caution">
    <text evidence="1">The sequence shown here is derived from an EMBL/GenBank/DDBJ whole genome shotgun (WGS) entry which is preliminary data.</text>
</comment>
<reference evidence="1" key="1">
    <citation type="journal article" date="2014" name="Front. Microbiol.">
        <title>High frequency of phylogenetically diverse reductive dehalogenase-homologous genes in deep subseafloor sedimentary metagenomes.</title>
        <authorList>
            <person name="Kawai M."/>
            <person name="Futagami T."/>
            <person name="Toyoda A."/>
            <person name="Takaki Y."/>
            <person name="Nishi S."/>
            <person name="Hori S."/>
            <person name="Arai W."/>
            <person name="Tsubouchi T."/>
            <person name="Morono Y."/>
            <person name="Uchiyama I."/>
            <person name="Ito T."/>
            <person name="Fujiyama A."/>
            <person name="Inagaki F."/>
            <person name="Takami H."/>
        </authorList>
    </citation>
    <scope>NUCLEOTIDE SEQUENCE</scope>
    <source>
        <strain evidence="1">Expedition CK06-06</strain>
    </source>
</reference>
<dbReference type="AlphaFoldDB" id="X0T8I4"/>
<evidence type="ECO:0000313" key="1">
    <source>
        <dbReference type="EMBL" id="GAF84477.1"/>
    </source>
</evidence>
<proteinExistence type="predicted"/>